<keyword evidence="1" id="KW-0645">Protease</keyword>
<keyword evidence="6" id="KW-1185">Reference proteome</keyword>
<evidence type="ECO:0000256" key="2">
    <source>
        <dbReference type="ARBA" id="ARBA00022801"/>
    </source>
</evidence>
<organism evidence="5 6">
    <name type="scientific">Paramecium pentaurelia</name>
    <dbReference type="NCBI Taxonomy" id="43138"/>
    <lineage>
        <taxon>Eukaryota</taxon>
        <taxon>Sar</taxon>
        <taxon>Alveolata</taxon>
        <taxon>Ciliophora</taxon>
        <taxon>Intramacronucleata</taxon>
        <taxon>Oligohymenophorea</taxon>
        <taxon>Peniculida</taxon>
        <taxon>Parameciidae</taxon>
        <taxon>Paramecium</taxon>
    </lineage>
</organism>
<evidence type="ECO:0000256" key="1">
    <source>
        <dbReference type="ARBA" id="ARBA00022670"/>
    </source>
</evidence>
<keyword evidence="3" id="KW-0788">Thiol protease</keyword>
<protein>
    <recommendedName>
        <fullName evidence="4">Ubiquitin-like protease family profile domain-containing protein</fullName>
    </recommendedName>
</protein>
<dbReference type="EMBL" id="CAJJDO010000134">
    <property type="protein sequence ID" value="CAD8203572.1"/>
    <property type="molecule type" value="Genomic_DNA"/>
</dbReference>
<keyword evidence="2" id="KW-0378">Hydrolase</keyword>
<reference evidence="5" key="1">
    <citation type="submission" date="2021-01" db="EMBL/GenBank/DDBJ databases">
        <authorList>
            <consortium name="Genoscope - CEA"/>
            <person name="William W."/>
        </authorList>
    </citation>
    <scope>NUCLEOTIDE SEQUENCE</scope>
</reference>
<dbReference type="AlphaFoldDB" id="A0A8S1XSP5"/>
<sequence length="461" mass="55438">MAEQSSIILHLHSLKDSIKSAFKVFEDIDIQCQVEEIKQNHTKLVEENKQYQEPKYITLTDQKRVLNNFDNIICQLQLVTPFYSDQKYLTFESSDKNKRQTQMKNQQMWDQIKQEQKERFAKYQDETILDKIFQLDTKLKEDYEYSLQYMSGNQKKTIQIKFHDIQKLNPPNYLNDGIINFYLKFIEFELIEQSLRSKTYIFNTYFVQKLCVFEKLQMIGQNDHLKLNELFKLSYEQIKKWIKEDLTEKEYLLFPINLPEHWSLLIVHKKTKSFADSVIIYLDSFGIMDQKLITIIKMYLHKINCDVNSIEINYNDSPIKLIPAYQLLVPRQVNYVDCGAFLLEYAESFLSNPNYLLQDVESQDGIYKLKLFPRSLICNKRLLMKQLLIDLLEFDKDIAISQYQQKRQAIIDQCKNDEDEYDQIDQVIFKEFINQKNQMNIEQRQLLLDFYMNPQQNYYQQ</sequence>
<dbReference type="PANTHER" id="PTHR46915:SF2">
    <property type="entry name" value="UBIQUITIN-LIKE PROTEASE 4"/>
    <property type="match status" value="1"/>
</dbReference>
<evidence type="ECO:0000256" key="3">
    <source>
        <dbReference type="ARBA" id="ARBA00022807"/>
    </source>
</evidence>
<comment type="caution">
    <text evidence="5">The sequence shown here is derived from an EMBL/GenBank/DDBJ whole genome shotgun (WGS) entry which is preliminary data.</text>
</comment>
<gene>
    <name evidence="5" type="ORF">PPENT_87.1.T1340066</name>
</gene>
<dbReference type="InterPro" id="IPR003653">
    <property type="entry name" value="Peptidase_C48_C"/>
</dbReference>
<evidence type="ECO:0000313" key="5">
    <source>
        <dbReference type="EMBL" id="CAD8203572.1"/>
    </source>
</evidence>
<proteinExistence type="predicted"/>
<dbReference type="GO" id="GO:0008234">
    <property type="term" value="F:cysteine-type peptidase activity"/>
    <property type="evidence" value="ECO:0007669"/>
    <property type="project" value="UniProtKB-KW"/>
</dbReference>
<name>A0A8S1XSP5_9CILI</name>
<dbReference type="GO" id="GO:0006508">
    <property type="term" value="P:proteolysis"/>
    <property type="evidence" value="ECO:0007669"/>
    <property type="project" value="UniProtKB-KW"/>
</dbReference>
<dbReference type="OrthoDB" id="289696at2759"/>
<evidence type="ECO:0000313" key="6">
    <source>
        <dbReference type="Proteomes" id="UP000689195"/>
    </source>
</evidence>
<feature type="domain" description="Ubiquitin-like protease family profile" evidence="4">
    <location>
        <begin position="158"/>
        <end position="349"/>
    </location>
</feature>
<accession>A0A8S1XSP5</accession>
<dbReference type="Pfam" id="PF02902">
    <property type="entry name" value="Peptidase_C48"/>
    <property type="match status" value="1"/>
</dbReference>
<evidence type="ECO:0000259" key="4">
    <source>
        <dbReference type="PROSITE" id="PS50600"/>
    </source>
</evidence>
<dbReference type="PANTHER" id="PTHR46915">
    <property type="entry name" value="UBIQUITIN-LIKE PROTEASE 4-RELATED"/>
    <property type="match status" value="1"/>
</dbReference>
<dbReference type="PROSITE" id="PS50600">
    <property type="entry name" value="ULP_PROTEASE"/>
    <property type="match status" value="1"/>
</dbReference>
<dbReference type="Proteomes" id="UP000689195">
    <property type="component" value="Unassembled WGS sequence"/>
</dbReference>